<sequence length="284" mass="31430">MEDEVRELRAISDPLRRARQAGDLSSRLQAAVTEVSRVRKEAIEELLQGSMTQTEIAEHLKLTRSRIGQLLKTGPRIERAFFGTSATLTVALGGKLEAKAENPGPVVAQEDFQAYDAFREMARGLDFDLNYEVIQPPGLINLNRDDLVVICGPRLSPLIAQVLESDSDIAFDRDEHGWFLADRNTGNICRSPMDGGDSSDYAYVGKLPRLDGKGNFLYIAGIHAVGAAGVVHYLDRHVGDLYREVKDGRFSAIVHCTFDADTRKIRTSKLATPIYKKNGKQRAS</sequence>
<keyword evidence="2" id="KW-1185">Reference proteome</keyword>
<accession>A0A3N1H9I3</accession>
<dbReference type="Proteomes" id="UP000268727">
    <property type="component" value="Unassembled WGS sequence"/>
</dbReference>
<proteinExistence type="predicted"/>
<evidence type="ECO:0000313" key="2">
    <source>
        <dbReference type="Proteomes" id="UP000268727"/>
    </source>
</evidence>
<comment type="caution">
    <text evidence="1">The sequence shown here is derived from an EMBL/GenBank/DDBJ whole genome shotgun (WGS) entry which is preliminary data.</text>
</comment>
<dbReference type="EMBL" id="RJKM01000001">
    <property type="protein sequence ID" value="ROP39101.1"/>
    <property type="molecule type" value="Genomic_DNA"/>
</dbReference>
<gene>
    <name evidence="1" type="ORF">EDD40_4475</name>
</gene>
<evidence type="ECO:0000313" key="1">
    <source>
        <dbReference type="EMBL" id="ROP39101.1"/>
    </source>
</evidence>
<dbReference type="OrthoDB" id="3681249at2"/>
<protein>
    <recommendedName>
        <fullName evidence="3">Sigma-70-like protein</fullName>
    </recommendedName>
</protein>
<dbReference type="AlphaFoldDB" id="A0A3N1H9I3"/>
<organism evidence="1 2">
    <name type="scientific">Saccharothrix texasensis</name>
    <dbReference type="NCBI Taxonomy" id="103734"/>
    <lineage>
        <taxon>Bacteria</taxon>
        <taxon>Bacillati</taxon>
        <taxon>Actinomycetota</taxon>
        <taxon>Actinomycetes</taxon>
        <taxon>Pseudonocardiales</taxon>
        <taxon>Pseudonocardiaceae</taxon>
        <taxon>Saccharothrix</taxon>
    </lineage>
</organism>
<evidence type="ECO:0008006" key="3">
    <source>
        <dbReference type="Google" id="ProtNLM"/>
    </source>
</evidence>
<reference evidence="1 2" key="1">
    <citation type="submission" date="2018-11" db="EMBL/GenBank/DDBJ databases">
        <title>Sequencing the genomes of 1000 actinobacteria strains.</title>
        <authorList>
            <person name="Klenk H.-P."/>
        </authorList>
    </citation>
    <scope>NUCLEOTIDE SEQUENCE [LARGE SCALE GENOMIC DNA]</scope>
    <source>
        <strain evidence="1 2">DSM 44231</strain>
    </source>
</reference>
<dbReference type="RefSeq" id="WP_123744646.1">
    <property type="nucleotide sequence ID" value="NZ_RJKM01000001.1"/>
</dbReference>
<name>A0A3N1H9I3_9PSEU</name>